<reference evidence="7 8" key="1">
    <citation type="submission" date="2020-06" db="EMBL/GenBank/DDBJ databases">
        <authorList>
            <person name="Li R."/>
            <person name="Bekaert M."/>
        </authorList>
    </citation>
    <scope>NUCLEOTIDE SEQUENCE [LARGE SCALE GENOMIC DNA]</scope>
    <source>
        <strain evidence="8">wild</strain>
    </source>
</reference>
<dbReference type="Pfam" id="PF01370">
    <property type="entry name" value="Epimerase"/>
    <property type="match status" value="1"/>
</dbReference>
<evidence type="ECO:0000256" key="2">
    <source>
        <dbReference type="ARBA" id="ARBA00040720"/>
    </source>
</evidence>
<dbReference type="InterPro" id="IPR001509">
    <property type="entry name" value="Epimerase_deHydtase"/>
</dbReference>
<dbReference type="Gene3D" id="3.40.50.720">
    <property type="entry name" value="NAD(P)-binding Rossmann-like Domain"/>
    <property type="match status" value="1"/>
</dbReference>
<dbReference type="InterPro" id="IPR051207">
    <property type="entry name" value="ComplexI_NDUFA9_subunit"/>
</dbReference>
<dbReference type="CDD" id="cd05271">
    <property type="entry name" value="NDUFA9_like_SDR_a"/>
    <property type="match status" value="1"/>
</dbReference>
<keyword evidence="8" id="KW-1185">Reference proteome</keyword>
<evidence type="ECO:0000313" key="7">
    <source>
        <dbReference type="EMBL" id="CAC5381318.1"/>
    </source>
</evidence>
<dbReference type="PANTHER" id="PTHR12126">
    <property type="entry name" value="NADH-UBIQUINONE OXIDOREDUCTASE 39 KDA SUBUNIT-RELATED"/>
    <property type="match status" value="1"/>
</dbReference>
<evidence type="ECO:0000256" key="5">
    <source>
        <dbReference type="ARBA" id="ARBA00046455"/>
    </source>
</evidence>
<evidence type="ECO:0000256" key="1">
    <source>
        <dbReference type="ARBA" id="ARBA00038501"/>
    </source>
</evidence>
<feature type="domain" description="NAD-dependent epimerase/dehydratase" evidence="6">
    <location>
        <begin position="54"/>
        <end position="267"/>
    </location>
</feature>
<proteinExistence type="inferred from homology"/>
<dbReference type="EMBL" id="CACVKT020003048">
    <property type="protein sequence ID" value="CAC5381318.1"/>
    <property type="molecule type" value="Genomic_DNA"/>
</dbReference>
<dbReference type="InterPro" id="IPR036291">
    <property type="entry name" value="NAD(P)-bd_dom_sf"/>
</dbReference>
<gene>
    <name evidence="7" type="ORF">MCOR_17204</name>
</gene>
<dbReference type="GO" id="GO:0044877">
    <property type="term" value="F:protein-containing complex binding"/>
    <property type="evidence" value="ECO:0007669"/>
    <property type="project" value="TreeGrafter"/>
</dbReference>
<dbReference type="AlphaFoldDB" id="A0A6J8BBJ9"/>
<dbReference type="OrthoDB" id="275457at2759"/>
<protein>
    <recommendedName>
        <fullName evidence="2">NADH dehydrogenase [ubiquinone] 1 alpha subcomplex subunit 9, mitochondrial</fullName>
    </recommendedName>
    <alternativeName>
        <fullName evidence="4">Complex I-39kD</fullName>
    </alternativeName>
    <alternativeName>
        <fullName evidence="3">NADH-ubiquinone oxidoreductase 39 kDa subunit</fullName>
    </alternativeName>
</protein>
<organism evidence="7 8">
    <name type="scientific">Mytilus coruscus</name>
    <name type="common">Sea mussel</name>
    <dbReference type="NCBI Taxonomy" id="42192"/>
    <lineage>
        <taxon>Eukaryota</taxon>
        <taxon>Metazoa</taxon>
        <taxon>Spiralia</taxon>
        <taxon>Lophotrochozoa</taxon>
        <taxon>Mollusca</taxon>
        <taxon>Bivalvia</taxon>
        <taxon>Autobranchia</taxon>
        <taxon>Pteriomorphia</taxon>
        <taxon>Mytilida</taxon>
        <taxon>Mytiloidea</taxon>
        <taxon>Mytilidae</taxon>
        <taxon>Mytilinae</taxon>
        <taxon>Mytilus</taxon>
    </lineage>
</organism>
<dbReference type="SUPFAM" id="SSF51735">
    <property type="entry name" value="NAD(P)-binding Rossmann-fold domains"/>
    <property type="match status" value="1"/>
</dbReference>
<accession>A0A6J8BBJ9</accession>
<name>A0A6J8BBJ9_MYTCO</name>
<dbReference type="PANTHER" id="PTHR12126:SF11">
    <property type="entry name" value="NADH DEHYDROGENASE [UBIQUINONE] 1 ALPHA SUBCOMPLEX SUBUNIT 9, MITOCHONDRIAL"/>
    <property type="match status" value="1"/>
</dbReference>
<comment type="subunit">
    <text evidence="5">Complex I is composed of 45 different subunits. This a component of the hydrophobic protein fraction. Interacts with BLOC1S1. Interacts with SLC2A4. Interacts with CLOCK. Interacts with RAB5IF.</text>
</comment>
<comment type="similarity">
    <text evidence="1">Belongs to the complex I NDUFA9 subunit family.</text>
</comment>
<evidence type="ECO:0000256" key="3">
    <source>
        <dbReference type="ARBA" id="ARBA00042000"/>
    </source>
</evidence>
<sequence>MATLTVRQVICLGRKDLPRCIGYYTVHKRDKSDVTIQNYKRGTGGRSSFSGEVVTVFGSTGFLGRFIVNRLGKTGSQIILPWRGDDARCWGMKPSADLGQLIMHEIDVRNDDDIRKVLKYSTAVVNLIGREFETRNFNYDDVHNVTARKIAKYSKEAGVKKLLHFSSLNASPNPPQCFKKGGSDFLKSKYAGEVAVREEFPEAIIFRPADIFGDEDRFIRYYISRLRRYAAFKTPLWQKGQKTIKKPVYVSDVTDGVMSALNDPDAVSDLLMVPGSYYLCDILDFIYKCARYPTGNICGIGPVFKARAQFFDKFHFLSHGYPRFVLDRLEKEHVSDTLTGCPTLEDLNVKLHSFEKVCPFITAPYVRENYYAPSLGEFKIPETIKSTVFFIILALEEMYAYYKLNMITSDGMGYYLIRDTDEQDNIFTESIDGNIDSPYDSQPESVSLLESVNIPVSKPESVSDVQIISVDAHEYEKVFNNPCNFFDSRRMKTVESKSKSAKQNTKYHIISGILAKESNRDALRALKSCSQTFTRFV</sequence>
<dbReference type="GO" id="GO:0005739">
    <property type="term" value="C:mitochondrion"/>
    <property type="evidence" value="ECO:0007669"/>
    <property type="project" value="TreeGrafter"/>
</dbReference>
<evidence type="ECO:0000256" key="4">
    <source>
        <dbReference type="ARBA" id="ARBA00043145"/>
    </source>
</evidence>
<dbReference type="Proteomes" id="UP000507470">
    <property type="component" value="Unassembled WGS sequence"/>
</dbReference>
<evidence type="ECO:0000259" key="6">
    <source>
        <dbReference type="Pfam" id="PF01370"/>
    </source>
</evidence>
<evidence type="ECO:0000313" key="8">
    <source>
        <dbReference type="Proteomes" id="UP000507470"/>
    </source>
</evidence>